<evidence type="ECO:0000256" key="5">
    <source>
        <dbReference type="ARBA" id="ARBA00022741"/>
    </source>
</evidence>
<dbReference type="InterPro" id="IPR004358">
    <property type="entry name" value="Sig_transdc_His_kin-like_C"/>
</dbReference>
<dbReference type="RefSeq" id="WP_073615880.1">
    <property type="nucleotide sequence ID" value="NZ_FRFE01000033.1"/>
</dbReference>
<dbReference type="AlphaFoldDB" id="A0A1M7YI13"/>
<dbReference type="InterPro" id="IPR003661">
    <property type="entry name" value="HisK_dim/P_dom"/>
</dbReference>
<reference evidence="17 18" key="1">
    <citation type="submission" date="2016-12" db="EMBL/GenBank/DDBJ databases">
        <authorList>
            <person name="Song W.-J."/>
            <person name="Kurnit D.M."/>
        </authorList>
    </citation>
    <scope>NUCLEOTIDE SEQUENCE [LARGE SCALE GENOMIC DNA]</scope>
    <source>
        <strain evidence="17 18">DSM 18488</strain>
    </source>
</reference>
<keyword evidence="18" id="KW-1185">Reference proteome</keyword>
<dbReference type="InterPro" id="IPR001789">
    <property type="entry name" value="Sig_transdc_resp-reg_receiver"/>
</dbReference>
<feature type="domain" description="PAS" evidence="15">
    <location>
        <begin position="50"/>
        <end position="120"/>
    </location>
</feature>
<name>A0A1M7YI13_9BACT</name>
<dbReference type="InterPro" id="IPR000014">
    <property type="entry name" value="PAS"/>
</dbReference>
<dbReference type="Gene3D" id="1.10.287.130">
    <property type="match status" value="1"/>
</dbReference>
<dbReference type="InterPro" id="IPR036890">
    <property type="entry name" value="HATPase_C_sf"/>
</dbReference>
<dbReference type="SUPFAM" id="SSF55874">
    <property type="entry name" value="ATPase domain of HSP90 chaperone/DNA topoisomerase II/histidine kinase"/>
    <property type="match status" value="1"/>
</dbReference>
<dbReference type="SMART" id="SM00387">
    <property type="entry name" value="HATPase_c"/>
    <property type="match status" value="1"/>
</dbReference>
<keyword evidence="3 11" id="KW-0597">Phosphoprotein</keyword>
<dbReference type="Gene3D" id="3.30.565.10">
    <property type="entry name" value="Histidine kinase-like ATPase, C-terminal domain"/>
    <property type="match status" value="1"/>
</dbReference>
<dbReference type="PROSITE" id="PS50113">
    <property type="entry name" value="PAC"/>
    <property type="match status" value="1"/>
</dbReference>
<keyword evidence="6" id="KW-0418">Kinase</keyword>
<feature type="domain" description="Histidine kinase" evidence="13">
    <location>
        <begin position="194"/>
        <end position="416"/>
    </location>
</feature>
<evidence type="ECO:0000256" key="6">
    <source>
        <dbReference type="ARBA" id="ARBA00022777"/>
    </source>
</evidence>
<accession>A0A1M7YI13</accession>
<evidence type="ECO:0000256" key="2">
    <source>
        <dbReference type="ARBA" id="ARBA00012438"/>
    </source>
</evidence>
<dbReference type="SMART" id="SM00448">
    <property type="entry name" value="REC"/>
    <property type="match status" value="1"/>
</dbReference>
<dbReference type="InterPro" id="IPR005467">
    <property type="entry name" value="His_kinase_dom"/>
</dbReference>
<feature type="modified residue" description="4-aspartylphosphate" evidence="11">
    <location>
        <position position="490"/>
    </location>
</feature>
<organism evidence="17 18">
    <name type="scientific">Desulfopila aestuarii DSM 18488</name>
    <dbReference type="NCBI Taxonomy" id="1121416"/>
    <lineage>
        <taxon>Bacteria</taxon>
        <taxon>Pseudomonadati</taxon>
        <taxon>Thermodesulfobacteriota</taxon>
        <taxon>Desulfobulbia</taxon>
        <taxon>Desulfobulbales</taxon>
        <taxon>Desulfocapsaceae</taxon>
        <taxon>Desulfopila</taxon>
    </lineage>
</organism>
<dbReference type="PANTHER" id="PTHR45339:SF1">
    <property type="entry name" value="HYBRID SIGNAL TRANSDUCTION HISTIDINE KINASE J"/>
    <property type="match status" value="1"/>
</dbReference>
<feature type="domain" description="PAC" evidence="16">
    <location>
        <begin position="124"/>
        <end position="176"/>
    </location>
</feature>
<dbReference type="SMART" id="SM00091">
    <property type="entry name" value="PAS"/>
    <property type="match status" value="1"/>
</dbReference>
<dbReference type="Proteomes" id="UP000184603">
    <property type="component" value="Unassembled WGS sequence"/>
</dbReference>
<feature type="domain" description="Response regulatory" evidence="14">
    <location>
        <begin position="441"/>
        <end position="560"/>
    </location>
</feature>
<dbReference type="SUPFAM" id="SSF52172">
    <property type="entry name" value="CheY-like"/>
    <property type="match status" value="1"/>
</dbReference>
<dbReference type="Gene3D" id="3.30.450.20">
    <property type="entry name" value="PAS domain"/>
    <property type="match status" value="1"/>
</dbReference>
<evidence type="ECO:0000256" key="10">
    <source>
        <dbReference type="ARBA" id="ARBA00068150"/>
    </source>
</evidence>
<dbReference type="Pfam" id="PF02518">
    <property type="entry name" value="HATPase_c"/>
    <property type="match status" value="1"/>
</dbReference>
<evidence type="ECO:0000259" key="15">
    <source>
        <dbReference type="PROSITE" id="PS50112"/>
    </source>
</evidence>
<dbReference type="PROSITE" id="PS50112">
    <property type="entry name" value="PAS"/>
    <property type="match status" value="1"/>
</dbReference>
<dbReference type="CDD" id="cd00130">
    <property type="entry name" value="PAS"/>
    <property type="match status" value="1"/>
</dbReference>
<evidence type="ECO:0000313" key="17">
    <source>
        <dbReference type="EMBL" id="SHO52264.1"/>
    </source>
</evidence>
<dbReference type="Pfam" id="PF00512">
    <property type="entry name" value="HisKA"/>
    <property type="match status" value="1"/>
</dbReference>
<dbReference type="InterPro" id="IPR011006">
    <property type="entry name" value="CheY-like_superfamily"/>
</dbReference>
<gene>
    <name evidence="17" type="ORF">SAMN02745220_04474</name>
</gene>
<dbReference type="PRINTS" id="PR00344">
    <property type="entry name" value="BCTRLSENSOR"/>
</dbReference>
<evidence type="ECO:0000256" key="11">
    <source>
        <dbReference type="PROSITE-ProRule" id="PRU00169"/>
    </source>
</evidence>
<dbReference type="NCBIfam" id="TIGR00229">
    <property type="entry name" value="sensory_box"/>
    <property type="match status" value="1"/>
</dbReference>
<dbReference type="SMART" id="SM00388">
    <property type="entry name" value="HisKA"/>
    <property type="match status" value="1"/>
</dbReference>
<sequence>MEHNTTNKEALIAELEQARKRIVMLEEQQDLTRPTVSPQLAEKISNLSRSADYLRCLIRSIPDLVWLKDPNGVYLTCNPSFETFFGAKEAEIVGKTDYDFVSRELADSFLEHDRIAMQAGKPSVNEEWLTFSDNGYRGLFETIKTPMLDGQGNLIGVLGIARDITDRKRTVIQLIEMKDKAEAANRVKSEFLANMSHEIRTPLNGALSMLQLLENTTLTSEQTEYLQAAITSARRLTRLLSDILDISRIEAGKFRIEEAEFQVESLRSAILELFSQAAKDRGNSLTFTWLNELPVTLIGDEARLRQILFNLVGNAIKFTENGKVKVELEFIPSRHEEIVMMVIAVHDTGIGITDEQIKEIFEPFVQAEGTYTRRFQGAGLGLSIVRKLVHLMDGEVAIDNGNEEGTIVYVSLPFKIPAQILENAGQQAQGTNHGRKISGLKILLVEDEEISSMAARLMLELEGHTVVTAQNGLEAVQRLSGEKFDLIFMDIQMPLMDGVEATRKIRGSKELGRKAEVPIIAMTAYTMIGDKESFLAAGMDGYVAKPISRDEIATVIAKVLTQRQEPEVGNG</sequence>
<evidence type="ECO:0000256" key="3">
    <source>
        <dbReference type="ARBA" id="ARBA00022553"/>
    </source>
</evidence>
<dbReference type="Pfam" id="PF08448">
    <property type="entry name" value="PAS_4"/>
    <property type="match status" value="1"/>
</dbReference>
<proteinExistence type="predicted"/>
<evidence type="ECO:0000256" key="12">
    <source>
        <dbReference type="SAM" id="Coils"/>
    </source>
</evidence>
<dbReference type="FunFam" id="1.10.287.130:FF:000002">
    <property type="entry name" value="Two-component osmosensing histidine kinase"/>
    <property type="match status" value="1"/>
</dbReference>
<dbReference type="GO" id="GO:0005524">
    <property type="term" value="F:ATP binding"/>
    <property type="evidence" value="ECO:0007669"/>
    <property type="project" value="UniProtKB-KW"/>
</dbReference>
<dbReference type="CDD" id="cd16922">
    <property type="entry name" value="HATPase_EvgS-ArcB-TorS-like"/>
    <property type="match status" value="1"/>
</dbReference>
<evidence type="ECO:0000256" key="7">
    <source>
        <dbReference type="ARBA" id="ARBA00022840"/>
    </source>
</evidence>
<dbReference type="STRING" id="1121416.SAMN02745220_04474"/>
<keyword evidence="8" id="KW-0902">Two-component regulatory system</keyword>
<evidence type="ECO:0000259" key="13">
    <source>
        <dbReference type="PROSITE" id="PS50109"/>
    </source>
</evidence>
<dbReference type="InterPro" id="IPR000700">
    <property type="entry name" value="PAS-assoc_C"/>
</dbReference>
<evidence type="ECO:0000256" key="9">
    <source>
        <dbReference type="ARBA" id="ARBA00064003"/>
    </source>
</evidence>
<dbReference type="Gene3D" id="3.40.50.2300">
    <property type="match status" value="1"/>
</dbReference>
<dbReference type="EC" id="2.7.13.3" evidence="2"/>
<dbReference type="CDD" id="cd00082">
    <property type="entry name" value="HisKA"/>
    <property type="match status" value="1"/>
</dbReference>
<dbReference type="PANTHER" id="PTHR45339">
    <property type="entry name" value="HYBRID SIGNAL TRANSDUCTION HISTIDINE KINASE J"/>
    <property type="match status" value="1"/>
</dbReference>
<evidence type="ECO:0000256" key="4">
    <source>
        <dbReference type="ARBA" id="ARBA00022679"/>
    </source>
</evidence>
<dbReference type="SUPFAM" id="SSF55785">
    <property type="entry name" value="PYP-like sensor domain (PAS domain)"/>
    <property type="match status" value="1"/>
</dbReference>
<evidence type="ECO:0000256" key="1">
    <source>
        <dbReference type="ARBA" id="ARBA00000085"/>
    </source>
</evidence>
<dbReference type="OrthoDB" id="5409084at2"/>
<evidence type="ECO:0000259" key="14">
    <source>
        <dbReference type="PROSITE" id="PS50110"/>
    </source>
</evidence>
<dbReference type="CDD" id="cd17546">
    <property type="entry name" value="REC_hyHK_CKI1_RcsC-like"/>
    <property type="match status" value="1"/>
</dbReference>
<dbReference type="PROSITE" id="PS50110">
    <property type="entry name" value="RESPONSE_REGULATORY"/>
    <property type="match status" value="1"/>
</dbReference>
<feature type="coiled-coil region" evidence="12">
    <location>
        <begin position="1"/>
        <end position="28"/>
    </location>
</feature>
<keyword evidence="7" id="KW-0067">ATP-binding</keyword>
<dbReference type="InterPro" id="IPR035965">
    <property type="entry name" value="PAS-like_dom_sf"/>
</dbReference>
<dbReference type="PROSITE" id="PS50109">
    <property type="entry name" value="HIS_KIN"/>
    <property type="match status" value="1"/>
</dbReference>
<protein>
    <recommendedName>
        <fullName evidence="10">Sensory/regulatory protein RpfC</fullName>
        <ecNumber evidence="2">2.7.13.3</ecNumber>
    </recommendedName>
</protein>
<evidence type="ECO:0000259" key="16">
    <source>
        <dbReference type="PROSITE" id="PS50113"/>
    </source>
</evidence>
<keyword evidence="5" id="KW-0547">Nucleotide-binding</keyword>
<dbReference type="Pfam" id="PF00072">
    <property type="entry name" value="Response_reg"/>
    <property type="match status" value="1"/>
</dbReference>
<dbReference type="InterPro" id="IPR013656">
    <property type="entry name" value="PAS_4"/>
</dbReference>
<comment type="subunit">
    <text evidence="9">At low DSF concentrations, interacts with RpfF.</text>
</comment>
<dbReference type="InterPro" id="IPR003594">
    <property type="entry name" value="HATPase_dom"/>
</dbReference>
<evidence type="ECO:0000256" key="8">
    <source>
        <dbReference type="ARBA" id="ARBA00023012"/>
    </source>
</evidence>
<dbReference type="EMBL" id="FRFE01000033">
    <property type="protein sequence ID" value="SHO52264.1"/>
    <property type="molecule type" value="Genomic_DNA"/>
</dbReference>
<keyword evidence="12" id="KW-0175">Coiled coil</keyword>
<keyword evidence="4" id="KW-0808">Transferase</keyword>
<dbReference type="SUPFAM" id="SSF47384">
    <property type="entry name" value="Homodimeric domain of signal transducing histidine kinase"/>
    <property type="match status" value="1"/>
</dbReference>
<dbReference type="GO" id="GO:0000155">
    <property type="term" value="F:phosphorelay sensor kinase activity"/>
    <property type="evidence" value="ECO:0007669"/>
    <property type="project" value="InterPro"/>
</dbReference>
<evidence type="ECO:0000313" key="18">
    <source>
        <dbReference type="Proteomes" id="UP000184603"/>
    </source>
</evidence>
<comment type="catalytic activity">
    <reaction evidence="1">
        <text>ATP + protein L-histidine = ADP + protein N-phospho-L-histidine.</text>
        <dbReference type="EC" id="2.7.13.3"/>
    </reaction>
</comment>
<dbReference type="InterPro" id="IPR036097">
    <property type="entry name" value="HisK_dim/P_sf"/>
</dbReference>
<dbReference type="FunFam" id="3.30.565.10:FF:000010">
    <property type="entry name" value="Sensor histidine kinase RcsC"/>
    <property type="match status" value="1"/>
</dbReference>